<dbReference type="InterPro" id="IPR036826">
    <property type="entry name" value="Cyt_f_lg_dom_sf"/>
</dbReference>
<keyword evidence="4" id="KW-1133">Transmembrane helix</keyword>
<evidence type="ECO:0000256" key="2">
    <source>
        <dbReference type="ARBA" id="ARBA00022531"/>
    </source>
</evidence>
<dbReference type="PANTHER" id="PTHR33288:SF10">
    <property type="entry name" value="CYTOCHROME F"/>
    <property type="match status" value="1"/>
</dbReference>
<dbReference type="PRINTS" id="PR00610">
    <property type="entry name" value="CYTOCHROMEF"/>
</dbReference>
<dbReference type="PROSITE" id="PS51010">
    <property type="entry name" value="CYTF"/>
    <property type="match status" value="1"/>
</dbReference>
<evidence type="ECO:0000256" key="3">
    <source>
        <dbReference type="ARBA" id="ARBA00022692"/>
    </source>
</evidence>
<dbReference type="SUPFAM" id="SSF49441">
    <property type="entry name" value="Cytochrome f, large domain"/>
    <property type="match status" value="1"/>
</dbReference>
<dbReference type="EMBL" id="CM027684">
    <property type="protein sequence ID" value="KAG0529806.1"/>
    <property type="molecule type" value="Genomic_DNA"/>
</dbReference>
<feature type="domain" description="Cytochrome f large" evidence="7">
    <location>
        <begin position="10"/>
        <end position="69"/>
    </location>
</feature>
<evidence type="ECO:0000256" key="6">
    <source>
        <dbReference type="ARBA" id="ARBA00023136"/>
    </source>
</evidence>
<evidence type="ECO:0000256" key="1">
    <source>
        <dbReference type="ARBA" id="ARBA00004370"/>
    </source>
</evidence>
<organism evidence="8 9">
    <name type="scientific">Sorghum bicolor</name>
    <name type="common">Sorghum</name>
    <name type="synonym">Sorghum vulgare</name>
    <dbReference type="NCBI Taxonomy" id="4558"/>
    <lineage>
        <taxon>Eukaryota</taxon>
        <taxon>Viridiplantae</taxon>
        <taxon>Streptophyta</taxon>
        <taxon>Embryophyta</taxon>
        <taxon>Tracheophyta</taxon>
        <taxon>Spermatophyta</taxon>
        <taxon>Magnoliopsida</taxon>
        <taxon>Liliopsida</taxon>
        <taxon>Poales</taxon>
        <taxon>Poaceae</taxon>
        <taxon>PACMAD clade</taxon>
        <taxon>Panicoideae</taxon>
        <taxon>Andropogonodae</taxon>
        <taxon>Andropogoneae</taxon>
        <taxon>Sorghinae</taxon>
        <taxon>Sorghum</taxon>
    </lineage>
</organism>
<evidence type="ECO:0000256" key="5">
    <source>
        <dbReference type="ARBA" id="ARBA00023078"/>
    </source>
</evidence>
<dbReference type="InterPro" id="IPR024094">
    <property type="entry name" value="Cyt_f_lg_dom"/>
</dbReference>
<dbReference type="Pfam" id="PF16639">
    <property type="entry name" value="Apocytochr_F_N"/>
    <property type="match status" value="1"/>
</dbReference>
<sequence>MPLLSDPATNEPVDTEVPQAVLPNTVFEATLPISYDMQLKQVLVNGKKGGFNVGAVLIFPEAFKLALPDPCLDTTLIKTFLLRLVFTST</sequence>
<dbReference type="GO" id="GO:0015979">
    <property type="term" value="P:photosynthesis"/>
    <property type="evidence" value="ECO:0007669"/>
    <property type="project" value="UniProtKB-KW"/>
</dbReference>
<evidence type="ECO:0000313" key="9">
    <source>
        <dbReference type="Proteomes" id="UP000807115"/>
    </source>
</evidence>
<keyword evidence="5" id="KW-0793">Thylakoid</keyword>
<dbReference type="GO" id="GO:0020037">
    <property type="term" value="F:heme binding"/>
    <property type="evidence" value="ECO:0007669"/>
    <property type="project" value="InterPro"/>
</dbReference>
<dbReference type="GO" id="GO:0009055">
    <property type="term" value="F:electron transfer activity"/>
    <property type="evidence" value="ECO:0007669"/>
    <property type="project" value="InterPro"/>
</dbReference>
<keyword evidence="2" id="KW-0602">Photosynthesis</keyword>
<gene>
    <name evidence="8" type="ORF">BDA96_05G128900</name>
</gene>
<protein>
    <recommendedName>
        <fullName evidence="7">Cytochrome f large domain-containing protein</fullName>
    </recommendedName>
</protein>
<keyword evidence="6" id="KW-0472">Membrane</keyword>
<comment type="subcellular location">
    <subcellularLocation>
        <location evidence="1">Membrane</location>
    </subcellularLocation>
</comment>
<dbReference type="Proteomes" id="UP000807115">
    <property type="component" value="Chromosome 5"/>
</dbReference>
<dbReference type="InterPro" id="IPR002325">
    <property type="entry name" value="Cyt_f"/>
</dbReference>
<accession>A0A921QZK8</accession>
<reference evidence="8" key="2">
    <citation type="submission" date="2020-10" db="EMBL/GenBank/DDBJ databases">
        <authorList>
            <person name="Cooper E.A."/>
            <person name="Brenton Z.W."/>
            <person name="Flinn B.S."/>
            <person name="Jenkins J."/>
            <person name="Shu S."/>
            <person name="Flowers D."/>
            <person name="Luo F."/>
            <person name="Wang Y."/>
            <person name="Xia P."/>
            <person name="Barry K."/>
            <person name="Daum C."/>
            <person name="Lipzen A."/>
            <person name="Yoshinaga Y."/>
            <person name="Schmutz J."/>
            <person name="Saski C."/>
            <person name="Vermerris W."/>
            <person name="Kresovich S."/>
        </authorList>
    </citation>
    <scope>NUCLEOTIDE SEQUENCE</scope>
</reference>
<dbReference type="GO" id="GO:0005506">
    <property type="term" value="F:iron ion binding"/>
    <property type="evidence" value="ECO:0007669"/>
    <property type="project" value="InterPro"/>
</dbReference>
<keyword evidence="3" id="KW-0812">Transmembrane</keyword>
<dbReference type="Gene3D" id="2.60.40.830">
    <property type="entry name" value="Cytochrome f large domain"/>
    <property type="match status" value="1"/>
</dbReference>
<reference evidence="8" key="1">
    <citation type="journal article" date="2019" name="BMC Genomics">
        <title>A new reference genome for Sorghum bicolor reveals high levels of sequence similarity between sweet and grain genotypes: implications for the genetics of sugar metabolism.</title>
        <authorList>
            <person name="Cooper E.A."/>
            <person name="Brenton Z.W."/>
            <person name="Flinn B.S."/>
            <person name="Jenkins J."/>
            <person name="Shu S."/>
            <person name="Flowers D."/>
            <person name="Luo F."/>
            <person name="Wang Y."/>
            <person name="Xia P."/>
            <person name="Barry K."/>
            <person name="Daum C."/>
            <person name="Lipzen A."/>
            <person name="Yoshinaga Y."/>
            <person name="Schmutz J."/>
            <person name="Saski C."/>
            <person name="Vermerris W."/>
            <person name="Kresovich S."/>
        </authorList>
    </citation>
    <scope>NUCLEOTIDE SEQUENCE</scope>
</reference>
<comment type="caution">
    <text evidence="8">The sequence shown here is derived from an EMBL/GenBank/DDBJ whole genome shotgun (WGS) entry which is preliminary data.</text>
</comment>
<name>A0A921QZK8_SORBI</name>
<evidence type="ECO:0000259" key="7">
    <source>
        <dbReference type="Pfam" id="PF16639"/>
    </source>
</evidence>
<dbReference type="GO" id="GO:0042651">
    <property type="term" value="C:thylakoid membrane"/>
    <property type="evidence" value="ECO:0007669"/>
    <property type="project" value="InterPro"/>
</dbReference>
<evidence type="ECO:0000313" key="8">
    <source>
        <dbReference type="EMBL" id="KAG0529806.1"/>
    </source>
</evidence>
<dbReference type="PANTHER" id="PTHR33288">
    <property type="match status" value="1"/>
</dbReference>
<dbReference type="AlphaFoldDB" id="A0A921QZK8"/>
<proteinExistence type="predicted"/>
<evidence type="ECO:0000256" key="4">
    <source>
        <dbReference type="ARBA" id="ARBA00022989"/>
    </source>
</evidence>